<dbReference type="Gene3D" id="3.80.10.10">
    <property type="entry name" value="Ribonuclease Inhibitor"/>
    <property type="match status" value="1"/>
</dbReference>
<dbReference type="Proteomes" id="UP000230002">
    <property type="component" value="Unassembled WGS sequence"/>
</dbReference>
<dbReference type="InterPro" id="IPR032675">
    <property type="entry name" value="LRR_dom_sf"/>
</dbReference>
<dbReference type="OrthoDB" id="3543113at2759"/>
<dbReference type="SUPFAM" id="SSF52047">
    <property type="entry name" value="RNI-like"/>
    <property type="match status" value="1"/>
</dbReference>
<reference evidence="2 3" key="1">
    <citation type="journal article" date="2015" name="Sci. Rep.">
        <title>Chromosome-level genome map provides insights into diverse defense mechanisms in the medicinal fungus Ganoderma sinense.</title>
        <authorList>
            <person name="Zhu Y."/>
            <person name="Xu J."/>
            <person name="Sun C."/>
            <person name="Zhou S."/>
            <person name="Xu H."/>
            <person name="Nelson D.R."/>
            <person name="Qian J."/>
            <person name="Song J."/>
            <person name="Luo H."/>
            <person name="Xiang L."/>
            <person name="Li Y."/>
            <person name="Xu Z."/>
            <person name="Ji A."/>
            <person name="Wang L."/>
            <person name="Lu S."/>
            <person name="Hayward A."/>
            <person name="Sun W."/>
            <person name="Li X."/>
            <person name="Schwartz D.C."/>
            <person name="Wang Y."/>
            <person name="Chen S."/>
        </authorList>
    </citation>
    <scope>NUCLEOTIDE SEQUENCE [LARGE SCALE GENOMIC DNA]</scope>
    <source>
        <strain evidence="2 3">ZZ0214-1</strain>
    </source>
</reference>
<evidence type="ECO:0000313" key="3">
    <source>
        <dbReference type="Proteomes" id="UP000230002"/>
    </source>
</evidence>
<gene>
    <name evidence="2" type="ORF">GSI_12614</name>
</gene>
<evidence type="ECO:0000313" key="2">
    <source>
        <dbReference type="EMBL" id="PIL24728.1"/>
    </source>
</evidence>
<dbReference type="AlphaFoldDB" id="A0A2G8RTR4"/>
<keyword evidence="3" id="KW-1185">Reference proteome</keyword>
<evidence type="ECO:0008006" key="4">
    <source>
        <dbReference type="Google" id="ProtNLM"/>
    </source>
</evidence>
<dbReference type="STRING" id="1077348.A0A2G8RTR4"/>
<feature type="compositionally biased region" description="Acidic residues" evidence="1">
    <location>
        <begin position="488"/>
        <end position="497"/>
    </location>
</feature>
<organism evidence="2 3">
    <name type="scientific">Ganoderma sinense ZZ0214-1</name>
    <dbReference type="NCBI Taxonomy" id="1077348"/>
    <lineage>
        <taxon>Eukaryota</taxon>
        <taxon>Fungi</taxon>
        <taxon>Dikarya</taxon>
        <taxon>Basidiomycota</taxon>
        <taxon>Agaricomycotina</taxon>
        <taxon>Agaricomycetes</taxon>
        <taxon>Polyporales</taxon>
        <taxon>Polyporaceae</taxon>
        <taxon>Ganoderma</taxon>
    </lineage>
</organism>
<feature type="region of interest" description="Disordered" evidence="1">
    <location>
        <begin position="479"/>
        <end position="504"/>
    </location>
</feature>
<name>A0A2G8RTR4_9APHY</name>
<sequence length="574" mass="63843">MSTSELIPRPHWALSCHDILCTIFEQFVVAEDKWSDYDTSIGDANSWFARRADASRRRTLARCARVCKAFFAPAITVLWRDIDNLSPLLTAMRSSLRSAAAAPMVFEQRMRVSEYARHIRAVHGLGKPSQAPEQDFSALEGWMEAAPLLPQLQRMRWVQAVPSGTELLHLVPSSLHSLHIIFRKSPTWSDSDSVSLHGQPSKYELYVRSLLKEVTARIPKLRYLRVSTTGDIPESWLEPLCSLSSLENVDLLERIYSEVMTAPLLGPLASLRNLQTLKLRLPIDLPSNMERDGFPTLESLILDTMFAPLRTVSTFLSTITSQRLSSLLIQGCECTTDAVTSSLYDTCDVVRTRFASSLRTFELSLRGVGPPGAHHQPLVRAIEPLLDLHDLRDVCISIAPEVAVVPASEHDLERMAEAWPRATRLHLAYFPSAASPSLKDIAGFAQHCLGLTDLVLPGIDASAATAGIENLKQAPLAAAHSDSKEGAEAMEVEDAGNEPEKAPHGLRSLCLSDSGWNSYIPDPLLLAKFLDALFPEVEWKCPPLASEHWRETIQEVMNLRIMRLVSQRVRPSKR</sequence>
<proteinExistence type="predicted"/>
<comment type="caution">
    <text evidence="2">The sequence shown here is derived from an EMBL/GenBank/DDBJ whole genome shotgun (WGS) entry which is preliminary data.</text>
</comment>
<dbReference type="EMBL" id="AYKW01000056">
    <property type="protein sequence ID" value="PIL24728.1"/>
    <property type="molecule type" value="Genomic_DNA"/>
</dbReference>
<protein>
    <recommendedName>
        <fullName evidence="4">F-box domain-containing protein</fullName>
    </recommendedName>
</protein>
<accession>A0A2G8RTR4</accession>
<evidence type="ECO:0000256" key="1">
    <source>
        <dbReference type="SAM" id="MobiDB-lite"/>
    </source>
</evidence>